<feature type="region of interest" description="Disordered" evidence="6">
    <location>
        <begin position="453"/>
        <end position="473"/>
    </location>
</feature>
<comment type="similarity">
    <text evidence="1">Belongs to the SAPS family.</text>
</comment>
<feature type="compositionally biased region" description="Acidic residues" evidence="6">
    <location>
        <begin position="596"/>
        <end position="609"/>
    </location>
</feature>
<feature type="compositionally biased region" description="Basic and acidic residues" evidence="6">
    <location>
        <begin position="464"/>
        <end position="473"/>
    </location>
</feature>
<feature type="compositionally biased region" description="Low complexity" evidence="6">
    <location>
        <begin position="806"/>
        <end position="838"/>
    </location>
</feature>
<evidence type="ECO:0000256" key="1">
    <source>
        <dbReference type="ARBA" id="ARBA00006180"/>
    </source>
</evidence>
<evidence type="ECO:0000256" key="3">
    <source>
        <dbReference type="ARBA" id="ARBA00022803"/>
    </source>
</evidence>
<dbReference type="GO" id="GO:0019903">
    <property type="term" value="F:protein phosphatase binding"/>
    <property type="evidence" value="ECO:0007669"/>
    <property type="project" value="InterPro"/>
</dbReference>
<feature type="repeat" description="TPR" evidence="5">
    <location>
        <begin position="978"/>
        <end position="1011"/>
    </location>
</feature>
<evidence type="ECO:0000256" key="6">
    <source>
        <dbReference type="SAM" id="MobiDB-lite"/>
    </source>
</evidence>
<keyword evidence="3 5" id="KW-0802">TPR repeat</keyword>
<dbReference type="Pfam" id="PF13181">
    <property type="entry name" value="TPR_8"/>
    <property type="match status" value="1"/>
</dbReference>
<dbReference type="PROSITE" id="PS50005">
    <property type="entry name" value="TPR"/>
    <property type="match status" value="2"/>
</dbReference>
<keyword evidence="4" id="KW-0131">Cell cycle</keyword>
<dbReference type="SUPFAM" id="SSF48452">
    <property type="entry name" value="TPR-like"/>
    <property type="match status" value="1"/>
</dbReference>
<evidence type="ECO:0000256" key="2">
    <source>
        <dbReference type="ARBA" id="ARBA00022737"/>
    </source>
</evidence>
<dbReference type="PANTHER" id="PTHR12634">
    <property type="entry name" value="SIT4 YEAST -ASSOCIATING PROTEIN-RELATED"/>
    <property type="match status" value="1"/>
</dbReference>
<feature type="region of interest" description="Disordered" evidence="6">
    <location>
        <begin position="697"/>
        <end position="838"/>
    </location>
</feature>
<keyword evidence="2" id="KW-0677">Repeat</keyword>
<evidence type="ECO:0000256" key="5">
    <source>
        <dbReference type="PROSITE-ProRule" id="PRU00339"/>
    </source>
</evidence>
<feature type="region of interest" description="Disordered" evidence="6">
    <location>
        <begin position="648"/>
        <end position="682"/>
    </location>
</feature>
<dbReference type="Gene3D" id="1.25.40.10">
    <property type="entry name" value="Tetratricopeptide repeat domain"/>
    <property type="match status" value="2"/>
</dbReference>
<organism evidence="7 8">
    <name type="scientific">Elliptochloris bilobata</name>
    <dbReference type="NCBI Taxonomy" id="381761"/>
    <lineage>
        <taxon>Eukaryota</taxon>
        <taxon>Viridiplantae</taxon>
        <taxon>Chlorophyta</taxon>
        <taxon>core chlorophytes</taxon>
        <taxon>Trebouxiophyceae</taxon>
        <taxon>Trebouxiophyceae incertae sedis</taxon>
        <taxon>Elliptochloris clade</taxon>
        <taxon>Elliptochloris</taxon>
    </lineage>
</organism>
<sequence length="1293" mass="136573">MFWRVAGFSQPSPLENILDKDDFTLEEVLDEEDLIQECKALNGRLIAFLKQPPVLGKLLGYLVDTPPLTAEDKVARRYPFAACEVLCCEMDVSALQDNLAVLGTAEDKVARRYPFAACEVLCCEVDAIFSALLDDPALLARLFGFLDAEGPLDCVRAGFFARSVTCLLMRRHADVMRYLQTAPGWLDHLVAHVDTTSIAEVTVRLVGADEQTAMYFSPAQFAWLPGTSVAAALLDKLAPGNSRDAQKNAAGVLAAIARSTMSPLTRAFTEPAFMARLLECAFGEDASLQALDVCIALLEPKPMAGEAYAPPPGVVGADTPLSLSELDAAVKAAAVQGVLGHLGRLVEMLEQGVGGPTAQETPFGLLEPPLGTARLKAVEVVAALLRLGSTSAEQGVREAGAAIKCLQLFLRFPFNNLLHHQVAGMVVSALESGSDEFLAHLFQEGQLIGWLTSAPSTVTPTPRPNDDRAGERKPLRAGYMGHISALANKMGEVGTRRPAVAEALRGSRAWGSWLQRVLRPRNELENVMRWACGRPSAADLAGADSDENELAGVPAEGAVWVAGENGGGWGSDDEEMAAALPGGGREVQSHRYAGFDDGDDDEEPAPAPDLLDEEDKAAQHISAASLGEEVYFTNAAAALRTLDLGAGAGAGAGASSSSSSSDDEIDGDGAPAAGQHGMRPVGLDDDSVVMVAEEDDAQRRARGAGAAAASAKPQAPANDGPFVSAFARVSSLPIPDPDPDPDPDSWEAFTDNSPRGGAAGEALVDDEEDSGEAAAAGGARCDPAGGAAAAAEDTGWASFPDPEPAAPAASNGGSGAAATPAPAAAEASGAQWPAAAAHSEPIAIPAAPGAAPEPEDPELAQFTAFSYWRAPLPTLADEPDDAGGAPVVLKEDVNSASGYSNLGNVHLQTGRAALALQDFSKAVGLAPEAPVPRLNRAIAEEQLGVEAAARGDIAAAERLYAAAVEDCEEAESLDPREFAAWFNQGNVQMRLGQFSGALASYRRAADLAPGIAGYRLREAELLFENDQAGDADRMLRTVLRKNPRYAEAHAALAAASLFCRREMERRSNGAAPRLPPPPLLRRKDLVLDALMGVVLFKALGGRFRSLLPSDLFWPGAMAMESLPAPSAKYAASEHRGELFRLFRRDGCHHCGQRAGKVVGDHIPPNKLVHGSKAVTGMMRQVERTLGVVSPVGRNSPVTPRGPLEKLQRTLERQLGVHARGRLAGEVQRFYPQCRTCSDRQAAAVKLDRRTLVSHFNGFRPPYAAAALVGLRHYQASSGYMWGFADEKLRHRER</sequence>
<dbReference type="InterPro" id="IPR007587">
    <property type="entry name" value="SAPS"/>
</dbReference>
<dbReference type="Pfam" id="PF04499">
    <property type="entry name" value="SAPS"/>
    <property type="match status" value="1"/>
</dbReference>
<gene>
    <name evidence="7" type="ORF">WJX81_006337</name>
</gene>
<dbReference type="GO" id="GO:0019888">
    <property type="term" value="F:protein phosphatase regulator activity"/>
    <property type="evidence" value="ECO:0007669"/>
    <property type="project" value="TreeGrafter"/>
</dbReference>
<proteinExistence type="inferred from homology"/>
<protein>
    <submittedName>
        <fullName evidence="7">Uncharacterized protein</fullName>
    </submittedName>
</protein>
<dbReference type="InterPro" id="IPR011990">
    <property type="entry name" value="TPR-like_helical_dom_sf"/>
</dbReference>
<evidence type="ECO:0000256" key="4">
    <source>
        <dbReference type="ARBA" id="ARBA00023306"/>
    </source>
</evidence>
<dbReference type="Pfam" id="PF07719">
    <property type="entry name" value="TPR_2"/>
    <property type="match status" value="1"/>
</dbReference>
<keyword evidence="8" id="KW-1185">Reference proteome</keyword>
<accession>A0AAW1RMK5</accession>
<reference evidence="7 8" key="1">
    <citation type="journal article" date="2024" name="Nat. Commun.">
        <title>Phylogenomics reveals the evolutionary origins of lichenization in chlorophyte algae.</title>
        <authorList>
            <person name="Puginier C."/>
            <person name="Libourel C."/>
            <person name="Otte J."/>
            <person name="Skaloud P."/>
            <person name="Haon M."/>
            <person name="Grisel S."/>
            <person name="Petersen M."/>
            <person name="Berrin J.G."/>
            <person name="Delaux P.M."/>
            <person name="Dal Grande F."/>
            <person name="Keller J."/>
        </authorList>
    </citation>
    <scope>NUCLEOTIDE SEQUENCE [LARGE SCALE GENOMIC DNA]</scope>
    <source>
        <strain evidence="7 8">SAG 245.80</strain>
    </source>
</reference>
<dbReference type="EMBL" id="JALJOU010000031">
    <property type="protein sequence ID" value="KAK9834883.1"/>
    <property type="molecule type" value="Genomic_DNA"/>
</dbReference>
<feature type="repeat" description="TPR" evidence="5">
    <location>
        <begin position="896"/>
        <end position="929"/>
    </location>
</feature>
<dbReference type="InterPro" id="IPR013105">
    <property type="entry name" value="TPR_2"/>
</dbReference>
<name>A0AAW1RMK5_9CHLO</name>
<dbReference type="Proteomes" id="UP001445335">
    <property type="component" value="Unassembled WGS sequence"/>
</dbReference>
<comment type="caution">
    <text evidence="7">The sequence shown here is derived from an EMBL/GenBank/DDBJ whole genome shotgun (WGS) entry which is preliminary data.</text>
</comment>
<feature type="compositionally biased region" description="Low complexity" evidence="6">
    <location>
        <begin position="703"/>
        <end position="717"/>
    </location>
</feature>
<dbReference type="PANTHER" id="PTHR12634:SF8">
    <property type="entry name" value="FIERY MOUNTAIN, ISOFORM D"/>
    <property type="match status" value="1"/>
</dbReference>
<feature type="region of interest" description="Disordered" evidence="6">
    <location>
        <begin position="567"/>
        <end position="609"/>
    </location>
</feature>
<dbReference type="SMART" id="SM00028">
    <property type="entry name" value="TPR"/>
    <property type="match status" value="4"/>
</dbReference>
<feature type="compositionally biased region" description="Low complexity" evidence="6">
    <location>
        <begin position="772"/>
        <end position="797"/>
    </location>
</feature>
<dbReference type="InterPro" id="IPR019734">
    <property type="entry name" value="TPR_rpt"/>
</dbReference>
<evidence type="ECO:0000313" key="8">
    <source>
        <dbReference type="Proteomes" id="UP001445335"/>
    </source>
</evidence>
<evidence type="ECO:0000313" key="7">
    <source>
        <dbReference type="EMBL" id="KAK9834883.1"/>
    </source>
</evidence>